<sequence>MMQLRCHYKNPACATKPVRVARLVELWARVQRLFIRSAVRAHQVVTSPDNDHLSLAVAAALEDKFGGWVSPSPIHV</sequence>
<reference evidence="1" key="1">
    <citation type="submission" date="2020-07" db="EMBL/GenBank/DDBJ databases">
        <title>The High-quality genome of the commercially important snow crab, Chionoecetes opilio.</title>
        <authorList>
            <person name="Jeong J.-H."/>
            <person name="Ryu S."/>
        </authorList>
    </citation>
    <scope>NUCLEOTIDE SEQUENCE</scope>
    <source>
        <strain evidence="1">MADBK_172401_WGS</strain>
        <tissue evidence="1">Digestive gland</tissue>
    </source>
</reference>
<protein>
    <submittedName>
        <fullName evidence="1">Fatty-acid amide hydrolase 2</fullName>
    </submittedName>
</protein>
<dbReference type="GO" id="GO:0016787">
    <property type="term" value="F:hydrolase activity"/>
    <property type="evidence" value="ECO:0007669"/>
    <property type="project" value="UniProtKB-KW"/>
</dbReference>
<evidence type="ECO:0000313" key="2">
    <source>
        <dbReference type="Proteomes" id="UP000770661"/>
    </source>
</evidence>
<dbReference type="OrthoDB" id="6512515at2759"/>
<dbReference type="AlphaFoldDB" id="A0A8J4YPB3"/>
<gene>
    <name evidence="1" type="primary">FAAH2_4</name>
    <name evidence="1" type="ORF">GWK47_041158</name>
</gene>
<dbReference type="EMBL" id="JACEEZ010007257">
    <property type="protein sequence ID" value="KAG0724190.1"/>
    <property type="molecule type" value="Genomic_DNA"/>
</dbReference>
<dbReference type="Proteomes" id="UP000770661">
    <property type="component" value="Unassembled WGS sequence"/>
</dbReference>
<accession>A0A8J4YPB3</accession>
<comment type="caution">
    <text evidence="1">The sequence shown here is derived from an EMBL/GenBank/DDBJ whole genome shotgun (WGS) entry which is preliminary data.</text>
</comment>
<keyword evidence="2" id="KW-1185">Reference proteome</keyword>
<name>A0A8J4YPB3_CHIOP</name>
<proteinExistence type="predicted"/>
<keyword evidence="1" id="KW-0378">Hydrolase</keyword>
<evidence type="ECO:0000313" key="1">
    <source>
        <dbReference type="EMBL" id="KAG0724190.1"/>
    </source>
</evidence>
<organism evidence="1 2">
    <name type="scientific">Chionoecetes opilio</name>
    <name type="common">Atlantic snow crab</name>
    <name type="synonym">Cancer opilio</name>
    <dbReference type="NCBI Taxonomy" id="41210"/>
    <lineage>
        <taxon>Eukaryota</taxon>
        <taxon>Metazoa</taxon>
        <taxon>Ecdysozoa</taxon>
        <taxon>Arthropoda</taxon>
        <taxon>Crustacea</taxon>
        <taxon>Multicrustacea</taxon>
        <taxon>Malacostraca</taxon>
        <taxon>Eumalacostraca</taxon>
        <taxon>Eucarida</taxon>
        <taxon>Decapoda</taxon>
        <taxon>Pleocyemata</taxon>
        <taxon>Brachyura</taxon>
        <taxon>Eubrachyura</taxon>
        <taxon>Majoidea</taxon>
        <taxon>Majidae</taxon>
        <taxon>Chionoecetes</taxon>
    </lineage>
</organism>